<keyword evidence="12" id="KW-0812">Transmembrane</keyword>
<keyword evidence="6 11" id="KW-0378">Hydrolase</keyword>
<evidence type="ECO:0000256" key="2">
    <source>
        <dbReference type="ARBA" id="ARBA00004308"/>
    </source>
</evidence>
<dbReference type="AlphaFoldDB" id="A0A167CDD3"/>
<dbReference type="Proteomes" id="UP000189580">
    <property type="component" value="Chromosome c"/>
</dbReference>
<keyword evidence="7 12" id="KW-0472">Membrane</keyword>
<dbReference type="GO" id="GO:0012505">
    <property type="term" value="C:endomembrane system"/>
    <property type="evidence" value="ECO:0007669"/>
    <property type="project" value="UniProtKB-SubCell"/>
</dbReference>
<dbReference type="InterPro" id="IPR005198">
    <property type="entry name" value="Glyco_hydro_76"/>
</dbReference>
<keyword evidence="5 13" id="KW-0732">Signal</keyword>
<dbReference type="KEGG" id="slb:AWJ20_4362"/>
<evidence type="ECO:0000256" key="1">
    <source>
        <dbReference type="ARBA" id="ARBA00001452"/>
    </source>
</evidence>
<keyword evidence="15" id="KW-1185">Reference proteome</keyword>
<feature type="transmembrane region" description="Helical" evidence="12">
    <location>
        <begin position="431"/>
        <end position="452"/>
    </location>
</feature>
<evidence type="ECO:0000256" key="4">
    <source>
        <dbReference type="ARBA" id="ARBA00012350"/>
    </source>
</evidence>
<evidence type="ECO:0000313" key="14">
    <source>
        <dbReference type="EMBL" id="ANB11544.1"/>
    </source>
</evidence>
<dbReference type="GO" id="GO:0016052">
    <property type="term" value="P:carbohydrate catabolic process"/>
    <property type="evidence" value="ECO:0007669"/>
    <property type="project" value="InterPro"/>
</dbReference>
<evidence type="ECO:0000256" key="6">
    <source>
        <dbReference type="ARBA" id="ARBA00022801"/>
    </source>
</evidence>
<accession>A0A167CDD3</accession>
<gene>
    <name evidence="14" type="primary">DCW1</name>
    <name evidence="14" type="ORF">AWJ20_4362</name>
</gene>
<dbReference type="InterPro" id="IPR014480">
    <property type="entry name" value="Mannan-1_6-alpha_mannosidase"/>
</dbReference>
<keyword evidence="12" id="KW-1133">Transmembrane helix</keyword>
<keyword evidence="10" id="KW-0961">Cell wall biogenesis/degradation</keyword>
<evidence type="ECO:0000256" key="3">
    <source>
        <dbReference type="ARBA" id="ARBA00009699"/>
    </source>
</evidence>
<comment type="subcellular location">
    <subcellularLocation>
        <location evidence="2">Endomembrane system</location>
    </subcellularLocation>
</comment>
<evidence type="ECO:0000256" key="9">
    <source>
        <dbReference type="ARBA" id="ARBA00023295"/>
    </source>
</evidence>
<sequence>MKFLTLITASVALLVQQATSLTLDETSVESIYGAQALVAQGLMDYYNGNQTGQTPGMFSNPYYWWEAGVAWGTMLDYWYYTQNDTYVDIIKSSMLFQTGKDWNYMPSNQTTTEGNDDQGYWGVTVMAAAEKNFSDPGPGNPSWLYLAQGVFNTMASRWDTQTCNGGLRWQIFTWNGGYDYKNSVANGCLFHIGARLARYTGNNSYVDWAERVWNWAEGVNFLNQTFVNQTFVYDGAYVEANCTNVRNLEWTYNYGLFISGCAYLYNYTNQTVWLDRLEMLWSRGKVFFNEDGIMYEAACQPSNQCNTDQRCFKGIYSRFLGLTMLLVPSLQDEIMPLIQSSAKAAAASCSGGTDGHTCGLNWFKNGWDGVWGLGEQICALDTFNTLLINTRPGPLTEKSGGPSGGFGAAGLNSSDNVLTVDELTIGTKDKAGAGVITAIVIIGLLATSWWMLI</sequence>
<dbReference type="FunFam" id="1.50.10.20:FF:000006">
    <property type="entry name" value="Mannan endo-1,6-alpha-mannosidase"/>
    <property type="match status" value="1"/>
</dbReference>
<keyword evidence="8" id="KW-0325">Glycoprotein</keyword>
<dbReference type="Pfam" id="PF03663">
    <property type="entry name" value="Glyco_hydro_76"/>
    <property type="match status" value="1"/>
</dbReference>
<name>A0A167CDD3_9ASCO</name>
<evidence type="ECO:0000256" key="8">
    <source>
        <dbReference type="ARBA" id="ARBA00023180"/>
    </source>
</evidence>
<evidence type="ECO:0000256" key="13">
    <source>
        <dbReference type="SAM" id="SignalP"/>
    </source>
</evidence>
<feature type="chain" id="PRO_5007884662" description="Mannan endo-1,6-alpha-mannosidase" evidence="13">
    <location>
        <begin position="21"/>
        <end position="453"/>
    </location>
</feature>
<dbReference type="GeneID" id="30036486"/>
<comment type="similarity">
    <text evidence="3 11">Belongs to the glycosyl hydrolase 76 family.</text>
</comment>
<dbReference type="GO" id="GO:0071555">
    <property type="term" value="P:cell wall organization"/>
    <property type="evidence" value="ECO:0007669"/>
    <property type="project" value="UniProtKB-KW"/>
</dbReference>
<comment type="catalytic activity">
    <reaction evidence="1 11">
        <text>Random hydrolysis of (1-&gt;6)-alpha-D-mannosidic linkages in unbranched (1-&gt;6)-mannans.</text>
        <dbReference type="EC" id="3.2.1.101"/>
    </reaction>
</comment>
<dbReference type="GO" id="GO:0008496">
    <property type="term" value="F:mannan endo-1,6-alpha-mannosidase activity"/>
    <property type="evidence" value="ECO:0007669"/>
    <property type="project" value="UniProtKB-UniRule"/>
</dbReference>
<evidence type="ECO:0000256" key="12">
    <source>
        <dbReference type="SAM" id="Phobius"/>
    </source>
</evidence>
<proteinExistence type="inferred from homology"/>
<dbReference type="InterPro" id="IPR008928">
    <property type="entry name" value="6-hairpin_glycosidase_sf"/>
</dbReference>
<dbReference type="RefSeq" id="XP_018734021.1">
    <property type="nucleotide sequence ID" value="XM_018881428.1"/>
</dbReference>
<dbReference type="GO" id="GO:0007117">
    <property type="term" value="P:budding cell bud growth"/>
    <property type="evidence" value="ECO:0007669"/>
    <property type="project" value="TreeGrafter"/>
</dbReference>
<evidence type="ECO:0000256" key="10">
    <source>
        <dbReference type="ARBA" id="ARBA00023316"/>
    </source>
</evidence>
<evidence type="ECO:0000256" key="5">
    <source>
        <dbReference type="ARBA" id="ARBA00022729"/>
    </source>
</evidence>
<dbReference type="EMBL" id="CP014500">
    <property type="protein sequence ID" value="ANB11544.1"/>
    <property type="molecule type" value="Genomic_DNA"/>
</dbReference>
<reference evidence="14 15" key="1">
    <citation type="submission" date="2016-02" db="EMBL/GenBank/DDBJ databases">
        <title>Complete genome sequence and transcriptome regulation of the pentose utilising yeast Sugiyamaella lignohabitans.</title>
        <authorList>
            <person name="Bellasio M."/>
            <person name="Peymann A."/>
            <person name="Valli M."/>
            <person name="Sipitzky M."/>
            <person name="Graf A."/>
            <person name="Sauer M."/>
            <person name="Marx H."/>
            <person name="Mattanovich D."/>
        </authorList>
    </citation>
    <scope>NUCLEOTIDE SEQUENCE [LARGE SCALE GENOMIC DNA]</scope>
    <source>
        <strain evidence="14 15">CBS 10342</strain>
    </source>
</reference>
<keyword evidence="9 11" id="KW-0326">Glycosidase</keyword>
<dbReference type="OrthoDB" id="4187847at2759"/>
<dbReference type="PANTHER" id="PTHR12145:SF36">
    <property type="entry name" value="MANNAN ENDO-1,6-ALPHA-MANNOSIDASE DCW1"/>
    <property type="match status" value="1"/>
</dbReference>
<dbReference type="GO" id="GO:0009272">
    <property type="term" value="P:fungal-type cell wall biogenesis"/>
    <property type="evidence" value="ECO:0007669"/>
    <property type="project" value="TreeGrafter"/>
</dbReference>
<evidence type="ECO:0000256" key="7">
    <source>
        <dbReference type="ARBA" id="ARBA00023136"/>
    </source>
</evidence>
<dbReference type="Gene3D" id="1.50.10.20">
    <property type="match status" value="1"/>
</dbReference>
<dbReference type="PIRSF" id="PIRSF016302">
    <property type="entry name" value="Man_a_manosd"/>
    <property type="match status" value="1"/>
</dbReference>
<evidence type="ECO:0000313" key="15">
    <source>
        <dbReference type="Proteomes" id="UP000189580"/>
    </source>
</evidence>
<feature type="signal peptide" evidence="13">
    <location>
        <begin position="1"/>
        <end position="20"/>
    </location>
</feature>
<dbReference type="SUPFAM" id="SSF48208">
    <property type="entry name" value="Six-hairpin glycosidases"/>
    <property type="match status" value="1"/>
</dbReference>
<evidence type="ECO:0000256" key="11">
    <source>
        <dbReference type="PIRNR" id="PIRNR016302"/>
    </source>
</evidence>
<dbReference type="PANTHER" id="PTHR12145">
    <property type="entry name" value="MANNAN ENDO-1,6-ALPHA-MANNOSIDASE DCW1"/>
    <property type="match status" value="1"/>
</dbReference>
<protein>
    <recommendedName>
        <fullName evidence="4 11">Mannan endo-1,6-alpha-mannosidase</fullName>
        <ecNumber evidence="4 11">3.2.1.101</ecNumber>
    </recommendedName>
</protein>
<dbReference type="EC" id="3.2.1.101" evidence="4 11"/>
<organism evidence="14 15">
    <name type="scientific">Sugiyamaella lignohabitans</name>
    <dbReference type="NCBI Taxonomy" id="796027"/>
    <lineage>
        <taxon>Eukaryota</taxon>
        <taxon>Fungi</taxon>
        <taxon>Dikarya</taxon>
        <taxon>Ascomycota</taxon>
        <taxon>Saccharomycotina</taxon>
        <taxon>Dipodascomycetes</taxon>
        <taxon>Dipodascales</taxon>
        <taxon>Trichomonascaceae</taxon>
        <taxon>Sugiyamaella</taxon>
    </lineage>
</organism>